<dbReference type="SUPFAM" id="SSF47769">
    <property type="entry name" value="SAM/Pointed domain"/>
    <property type="match status" value="1"/>
</dbReference>
<dbReference type="GO" id="GO:0009898">
    <property type="term" value="C:cytoplasmic side of plasma membrane"/>
    <property type="evidence" value="ECO:0007669"/>
    <property type="project" value="TreeGrafter"/>
</dbReference>
<protein>
    <submittedName>
        <fullName evidence="3">Sterile alpha motif domain-containing protein 12-like</fullName>
    </submittedName>
</protein>
<accession>A0A6F9DS54</accession>
<evidence type="ECO:0000313" key="3">
    <source>
        <dbReference type="EMBL" id="CAB3265850.1"/>
    </source>
</evidence>
<dbReference type="PROSITE" id="PS50105">
    <property type="entry name" value="SAM_DOMAIN"/>
    <property type="match status" value="1"/>
</dbReference>
<proteinExistence type="evidence at transcript level"/>
<name>A0A6F9DS54_9ASCI</name>
<dbReference type="SMART" id="SM00454">
    <property type="entry name" value="SAM"/>
    <property type="match status" value="1"/>
</dbReference>
<dbReference type="EMBL" id="LR789988">
    <property type="protein sequence ID" value="CAB3265850.1"/>
    <property type="molecule type" value="mRNA"/>
</dbReference>
<dbReference type="PANTHER" id="PTHR20843:SF0">
    <property type="entry name" value="PROTEIN AVEUGLE"/>
    <property type="match status" value="1"/>
</dbReference>
<organism evidence="3">
    <name type="scientific">Phallusia mammillata</name>
    <dbReference type="NCBI Taxonomy" id="59560"/>
    <lineage>
        <taxon>Eukaryota</taxon>
        <taxon>Metazoa</taxon>
        <taxon>Chordata</taxon>
        <taxon>Tunicata</taxon>
        <taxon>Ascidiacea</taxon>
        <taxon>Phlebobranchia</taxon>
        <taxon>Ascidiidae</taxon>
        <taxon>Phallusia</taxon>
    </lineage>
</organism>
<sequence length="197" mass="21979">MSVSSTKSSGSHRRHYSAENHAMKTFHRTGSSGSVLETGLHYRHRNGIASPGSRRRPGSDSDILESRTTGVSLSHQDSLTLAYHQRPSVVVGHSSGTTPNPSQIRQTKPVSVWTQNEVCKWLKKHIPANMAIYAEVFSEHDITGKTLLMLNDVKLKRMGIVEPAHRVTILNEILKLEMKNFMQCFRGLQSAGMFDVQ</sequence>
<feature type="domain" description="SAM" evidence="2">
    <location>
        <begin position="113"/>
        <end position="179"/>
    </location>
</feature>
<dbReference type="PANTHER" id="PTHR20843">
    <property type="entry name" value="STERILE ALPHA MOTIF DOMAIN CONTAINING PROTEIN 10"/>
    <property type="match status" value="1"/>
</dbReference>
<evidence type="ECO:0000256" key="1">
    <source>
        <dbReference type="SAM" id="MobiDB-lite"/>
    </source>
</evidence>
<dbReference type="InterPro" id="IPR013761">
    <property type="entry name" value="SAM/pointed_sf"/>
</dbReference>
<dbReference type="AlphaFoldDB" id="A0A6F9DS54"/>
<reference evidence="3" key="1">
    <citation type="submission" date="2020-04" db="EMBL/GenBank/DDBJ databases">
        <authorList>
            <person name="Neveu A P."/>
        </authorList>
    </citation>
    <scope>NUCLEOTIDE SEQUENCE</scope>
    <source>
        <tissue evidence="3">Whole embryo</tissue>
    </source>
</reference>
<dbReference type="Pfam" id="PF07647">
    <property type="entry name" value="SAM_2"/>
    <property type="match status" value="1"/>
</dbReference>
<dbReference type="InterPro" id="IPR052268">
    <property type="entry name" value="SAM_domain-containing_protein"/>
</dbReference>
<dbReference type="Gene3D" id="1.10.150.50">
    <property type="entry name" value="Transcription Factor, Ets-1"/>
    <property type="match status" value="1"/>
</dbReference>
<gene>
    <name evidence="3" type="primary">Samd12</name>
</gene>
<dbReference type="GO" id="GO:0007169">
    <property type="term" value="P:cell surface receptor protein tyrosine kinase signaling pathway"/>
    <property type="evidence" value="ECO:0007669"/>
    <property type="project" value="TreeGrafter"/>
</dbReference>
<dbReference type="InterPro" id="IPR001660">
    <property type="entry name" value="SAM"/>
</dbReference>
<feature type="region of interest" description="Disordered" evidence="1">
    <location>
        <begin position="1"/>
        <end position="71"/>
    </location>
</feature>
<evidence type="ECO:0000259" key="2">
    <source>
        <dbReference type="PROSITE" id="PS50105"/>
    </source>
</evidence>